<sequence length="92" mass="10314">MNLRTYKATARKAHEAYTALKAAAETADYSDAQRICKVLNPQMQDAIDALRPQVCRDCNQYGSLPMDDNGWIRKCNHPNVPAYDVRTGEVLA</sequence>
<gene>
    <name evidence="1" type="ordered locus">AMIS_19730</name>
</gene>
<dbReference type="PATRIC" id="fig|512565.3.peg.1980"/>
<reference evidence="1 2" key="1">
    <citation type="submission" date="2012-02" db="EMBL/GenBank/DDBJ databases">
        <title>Complete genome sequence of Actinoplanes missouriensis 431 (= NBRC 102363).</title>
        <authorList>
            <person name="Ohnishi Y."/>
            <person name="Ishikawa J."/>
            <person name="Sekine M."/>
            <person name="Hosoyama A."/>
            <person name="Harada T."/>
            <person name="Narita H."/>
            <person name="Hata T."/>
            <person name="Konno Y."/>
            <person name="Tutikane K."/>
            <person name="Fujita N."/>
            <person name="Horinouchi S."/>
            <person name="Hayakawa M."/>
        </authorList>
    </citation>
    <scope>NUCLEOTIDE SEQUENCE [LARGE SCALE GENOMIC DNA]</scope>
    <source>
        <strain evidence="2">ATCC 14538 / DSM 43046 / CBS 188.64 / JCM 3121 / NBRC 102363 / NCIMB 12654 / NRRL B-3342 / UNCC 431</strain>
    </source>
</reference>
<name>I0H2F6_ACTM4</name>
<evidence type="ECO:0000313" key="1">
    <source>
        <dbReference type="EMBL" id="BAL87193.1"/>
    </source>
</evidence>
<dbReference type="STRING" id="512565.AMIS_19730"/>
<dbReference type="KEGG" id="ams:AMIS_19730"/>
<dbReference type="RefSeq" id="WP_014442088.1">
    <property type="nucleotide sequence ID" value="NC_017093.1"/>
</dbReference>
<keyword evidence="2" id="KW-1185">Reference proteome</keyword>
<accession>I0H2F6</accession>
<proteinExistence type="predicted"/>
<dbReference type="Proteomes" id="UP000007882">
    <property type="component" value="Chromosome"/>
</dbReference>
<evidence type="ECO:0000313" key="2">
    <source>
        <dbReference type="Proteomes" id="UP000007882"/>
    </source>
</evidence>
<dbReference type="AlphaFoldDB" id="I0H2F6"/>
<dbReference type="EMBL" id="AP012319">
    <property type="protein sequence ID" value="BAL87193.1"/>
    <property type="molecule type" value="Genomic_DNA"/>
</dbReference>
<protein>
    <submittedName>
        <fullName evidence="1">Uncharacterized protein</fullName>
    </submittedName>
</protein>
<organism evidence="1 2">
    <name type="scientific">Actinoplanes missouriensis (strain ATCC 14538 / DSM 43046 / CBS 188.64 / JCM 3121 / NBRC 102363 / NCIMB 12654 / NRRL B-3342 / UNCC 431)</name>
    <dbReference type="NCBI Taxonomy" id="512565"/>
    <lineage>
        <taxon>Bacteria</taxon>
        <taxon>Bacillati</taxon>
        <taxon>Actinomycetota</taxon>
        <taxon>Actinomycetes</taxon>
        <taxon>Micromonosporales</taxon>
        <taxon>Micromonosporaceae</taxon>
        <taxon>Actinoplanes</taxon>
    </lineage>
</organism>
<dbReference type="HOGENOM" id="CLU_2406719_0_0_11"/>